<gene>
    <name evidence="3" type="ORF">SAMN05421760_11091</name>
</gene>
<accession>A0A1N7NNP4</accession>
<protein>
    <submittedName>
        <fullName evidence="3">Uncharacterized protein</fullName>
    </submittedName>
</protein>
<dbReference type="EMBL" id="FTOE01000010">
    <property type="protein sequence ID" value="SIS99917.1"/>
    <property type="molecule type" value="Genomic_DNA"/>
</dbReference>
<dbReference type="OrthoDB" id="6087362at2"/>
<name>A0A1N7NNP4_9GAMM</name>
<dbReference type="RefSeq" id="WP_054339921.1">
    <property type="nucleotide sequence ID" value="NZ_FTOE01000010.1"/>
</dbReference>
<evidence type="ECO:0000256" key="1">
    <source>
        <dbReference type="SAM" id="Coils"/>
    </source>
</evidence>
<evidence type="ECO:0000256" key="2">
    <source>
        <dbReference type="SAM" id="Phobius"/>
    </source>
</evidence>
<dbReference type="STRING" id="619304.SAMN05421760_11091"/>
<feature type="transmembrane region" description="Helical" evidence="2">
    <location>
        <begin position="7"/>
        <end position="29"/>
    </location>
</feature>
<sequence>MARSVKSIIFIILAPLILAGLGIGGYFLYQSINAQQATNTKDLELFGYGMVASSQSMASVGVTGTNQLPPTFDEKTLTPTQKVIHGLIRDKDNLLLENKVLQNDIETLKAQLTELTNYKQFNEHFAPQHLKDELKSVEHQLKALLIRTPEAERFSTMQIEIMSAAGAAEYKVYITRNRLMLSEDKKQIVVSDYLPAYAFCVGDAVDIAANTRSEERELAGFFRTNDSSGLSEALLQDLSSVLSPCQLSVRQKLDNDNV</sequence>
<keyword evidence="2" id="KW-1133">Transmembrane helix</keyword>
<dbReference type="Proteomes" id="UP000185999">
    <property type="component" value="Unassembled WGS sequence"/>
</dbReference>
<evidence type="ECO:0000313" key="4">
    <source>
        <dbReference type="Proteomes" id="UP000185999"/>
    </source>
</evidence>
<feature type="coiled-coil region" evidence="1">
    <location>
        <begin position="91"/>
        <end position="118"/>
    </location>
</feature>
<keyword evidence="2" id="KW-0472">Membrane</keyword>
<keyword evidence="2" id="KW-0812">Transmembrane</keyword>
<evidence type="ECO:0000313" key="3">
    <source>
        <dbReference type="EMBL" id="SIS99917.1"/>
    </source>
</evidence>
<reference evidence="4" key="1">
    <citation type="submission" date="2017-01" db="EMBL/GenBank/DDBJ databases">
        <authorList>
            <person name="Varghese N."/>
            <person name="Submissions S."/>
        </authorList>
    </citation>
    <scope>NUCLEOTIDE SEQUENCE [LARGE SCALE GENOMIC DNA]</scope>
    <source>
        <strain evidence="4">DSM 22306</strain>
    </source>
</reference>
<keyword evidence="1" id="KW-0175">Coiled coil</keyword>
<keyword evidence="4" id="KW-1185">Reference proteome</keyword>
<dbReference type="AlphaFoldDB" id="A0A1N7NNP4"/>
<proteinExistence type="predicted"/>
<organism evidence="3 4">
    <name type="scientific">Neptunomonas antarctica</name>
    <dbReference type="NCBI Taxonomy" id="619304"/>
    <lineage>
        <taxon>Bacteria</taxon>
        <taxon>Pseudomonadati</taxon>
        <taxon>Pseudomonadota</taxon>
        <taxon>Gammaproteobacteria</taxon>
        <taxon>Oceanospirillales</taxon>
        <taxon>Oceanospirillaceae</taxon>
        <taxon>Neptunomonas</taxon>
    </lineage>
</organism>